<dbReference type="RefSeq" id="WP_138349305.1">
    <property type="nucleotide sequence ID" value="NZ_SROY01000005.1"/>
</dbReference>
<evidence type="ECO:0000256" key="4">
    <source>
        <dbReference type="PROSITE-ProRule" id="PRU00050"/>
    </source>
</evidence>
<dbReference type="AlphaFoldDB" id="A0A5R9PC13"/>
<protein>
    <recommendedName>
        <fullName evidence="2">protein-glutamate methylesterase</fullName>
        <ecNumber evidence="2">3.1.1.61</ecNumber>
    </recommendedName>
</protein>
<feature type="domain" description="CheB-type methylesterase" evidence="5">
    <location>
        <begin position="151"/>
        <end position="263"/>
    </location>
</feature>
<evidence type="ECO:0000256" key="1">
    <source>
        <dbReference type="ARBA" id="ARBA00022801"/>
    </source>
</evidence>
<dbReference type="Proteomes" id="UP000308508">
    <property type="component" value="Unassembled WGS sequence"/>
</dbReference>
<organism evidence="6 7">
    <name type="scientific">Thermomonas fusca</name>
    <dbReference type="NCBI Taxonomy" id="215690"/>
    <lineage>
        <taxon>Bacteria</taxon>
        <taxon>Pseudomonadati</taxon>
        <taxon>Pseudomonadota</taxon>
        <taxon>Gammaproteobacteria</taxon>
        <taxon>Lysobacterales</taxon>
        <taxon>Lysobacteraceae</taxon>
        <taxon>Thermomonas</taxon>
    </lineage>
</organism>
<evidence type="ECO:0000256" key="2">
    <source>
        <dbReference type="ARBA" id="ARBA00039140"/>
    </source>
</evidence>
<evidence type="ECO:0000259" key="5">
    <source>
        <dbReference type="PROSITE" id="PS50122"/>
    </source>
</evidence>
<evidence type="ECO:0000313" key="7">
    <source>
        <dbReference type="Proteomes" id="UP000308508"/>
    </source>
</evidence>
<accession>A0A5R9PC13</accession>
<keyword evidence="7" id="KW-1185">Reference proteome</keyword>
<comment type="caution">
    <text evidence="6">The sequence shown here is derived from an EMBL/GenBank/DDBJ whole genome shotgun (WGS) entry which is preliminary data.</text>
</comment>
<dbReference type="STRING" id="1123377.GCA_000423885_00491"/>
<evidence type="ECO:0000256" key="3">
    <source>
        <dbReference type="ARBA" id="ARBA00048267"/>
    </source>
</evidence>
<dbReference type="GO" id="GO:0006935">
    <property type="term" value="P:chemotaxis"/>
    <property type="evidence" value="ECO:0007669"/>
    <property type="project" value="InterPro"/>
</dbReference>
<dbReference type="EMBL" id="SROY01000005">
    <property type="protein sequence ID" value="TLX21081.1"/>
    <property type="molecule type" value="Genomic_DNA"/>
</dbReference>
<dbReference type="GO" id="GO:0005737">
    <property type="term" value="C:cytoplasm"/>
    <property type="evidence" value="ECO:0007669"/>
    <property type="project" value="InterPro"/>
</dbReference>
<dbReference type="GO" id="GO:0000156">
    <property type="term" value="F:phosphorelay response regulator activity"/>
    <property type="evidence" value="ECO:0007669"/>
    <property type="project" value="InterPro"/>
</dbReference>
<dbReference type="InterPro" id="IPR000673">
    <property type="entry name" value="Sig_transdc_resp-reg_Me-estase"/>
</dbReference>
<evidence type="ECO:0000313" key="6">
    <source>
        <dbReference type="EMBL" id="TLX21081.1"/>
    </source>
</evidence>
<dbReference type="PANTHER" id="PTHR42872:SF6">
    <property type="entry name" value="PROTEIN-GLUTAMATE METHYLESTERASE_PROTEIN-GLUTAMINE GLUTAMINASE"/>
    <property type="match status" value="1"/>
</dbReference>
<dbReference type="EC" id="3.1.1.61" evidence="2"/>
<dbReference type="Pfam" id="PF01339">
    <property type="entry name" value="CheB_methylest"/>
    <property type="match status" value="1"/>
</dbReference>
<comment type="caution">
    <text evidence="4">Lacks conserved residue(s) required for the propagation of feature annotation.</text>
</comment>
<dbReference type="GO" id="GO:0008984">
    <property type="term" value="F:protein-glutamate methylesterase activity"/>
    <property type="evidence" value="ECO:0007669"/>
    <property type="project" value="UniProtKB-EC"/>
</dbReference>
<dbReference type="InterPro" id="IPR035909">
    <property type="entry name" value="CheB_C"/>
</dbReference>
<keyword evidence="1" id="KW-0378">Hydrolase</keyword>
<dbReference type="PROSITE" id="PS50122">
    <property type="entry name" value="CHEB"/>
    <property type="match status" value="1"/>
</dbReference>
<gene>
    <name evidence="6" type="ORF">E5S66_11185</name>
</gene>
<proteinExistence type="predicted"/>
<comment type="catalytic activity">
    <reaction evidence="3">
        <text>[protein]-L-glutamate 5-O-methyl ester + H2O = L-glutamyl-[protein] + methanol + H(+)</text>
        <dbReference type="Rhea" id="RHEA:23236"/>
        <dbReference type="Rhea" id="RHEA-COMP:10208"/>
        <dbReference type="Rhea" id="RHEA-COMP:10311"/>
        <dbReference type="ChEBI" id="CHEBI:15377"/>
        <dbReference type="ChEBI" id="CHEBI:15378"/>
        <dbReference type="ChEBI" id="CHEBI:17790"/>
        <dbReference type="ChEBI" id="CHEBI:29973"/>
        <dbReference type="ChEBI" id="CHEBI:82795"/>
        <dbReference type="EC" id="3.1.1.61"/>
    </reaction>
</comment>
<dbReference type="PANTHER" id="PTHR42872">
    <property type="entry name" value="PROTEIN-GLUTAMATE METHYLESTERASE/PROTEIN-GLUTAMINE GLUTAMINASE"/>
    <property type="match status" value="1"/>
</dbReference>
<dbReference type="SUPFAM" id="SSF52738">
    <property type="entry name" value="Methylesterase CheB, C-terminal domain"/>
    <property type="match status" value="1"/>
</dbReference>
<dbReference type="Gene3D" id="3.40.50.180">
    <property type="entry name" value="Methylesterase CheB, C-terminal domain"/>
    <property type="match status" value="1"/>
</dbReference>
<name>A0A5R9PC13_9GAMM</name>
<reference evidence="6 7" key="1">
    <citation type="submission" date="2019-04" db="EMBL/GenBank/DDBJ databases">
        <authorList>
            <person name="Grouzdev D.S."/>
            <person name="Nazina T.N."/>
        </authorList>
    </citation>
    <scope>NUCLEOTIDE SEQUENCE [LARGE SCALE GENOMIC DNA]</scope>
    <source>
        <strain evidence="6 7">SHC 3-19</strain>
    </source>
</reference>
<sequence>MNTHRVLVLARAGAARDRTEMALRQAGAALAAVLDPATADEAQVRAAAPDALLVVLDPVAEAALEKFEAVLADPSLLVLFDDAEVAARRDGWEAARWARHLAAKLQGHRNVLPAPPAGSAPDRDFEQEMQDLSMEMAAMQPLPPAVQGSALAQPEGAVVVAAGIGGPDAVRQLLGGLPAAFPRALLLRQRIEGGQYDRLVRQMQRAAQMPVVLACAGEPLRRGHVYVVPDGVDVGEAPAGLHFVEAAGEPRFAPLRPGDSAMLLLSGAPPALVDLALAMRMAGGLALGQSAENCFDPAASQALAARGGEADSLAGISRQLLQRWPA</sequence>